<dbReference type="PANTHER" id="PTHR39452">
    <property type="entry name" value="CHEY-P PHOSPHATASE CHEX"/>
    <property type="match status" value="1"/>
</dbReference>
<dbReference type="InterPro" id="IPR007597">
    <property type="entry name" value="CheC"/>
</dbReference>
<proteinExistence type="predicted"/>
<dbReference type="CDD" id="cd17905">
    <property type="entry name" value="CheC-like"/>
    <property type="match status" value="1"/>
</dbReference>
<organism evidence="3 4">
    <name type="scientific">Nitrosopumilus zosterae</name>
    <dbReference type="NCBI Taxonomy" id="718286"/>
    <lineage>
        <taxon>Archaea</taxon>
        <taxon>Nitrososphaerota</taxon>
        <taxon>Nitrososphaeria</taxon>
        <taxon>Nitrosopumilales</taxon>
        <taxon>Nitrosopumilaceae</taxon>
        <taxon>Nitrosopumilus</taxon>
    </lineage>
</organism>
<gene>
    <name evidence="3" type="ORF">NZNM25_07170</name>
</gene>
<sequence length="226" mass="25379">MNLQKIEIKKLSSTFNDYITEKTCEVFSTLLKEPIQHKLTILENNVNVRNICLTSKQIKLHSVRLNGKGDIHIELLYTLRLEDAMKIASKLLGSEVNMIDEMGESALQEVANILTGSFFNALSKDTGFRIDLSTPTFKEGELEELLSEPTNDVNSNSEDIVIADVLLTGKNSKTEIHMIIIQHPEHAKKLISHDSKDIEENKYSDKSNTNLLGGQNDAIDDLLKNL</sequence>
<dbReference type="Pfam" id="PF04509">
    <property type="entry name" value="CheC"/>
    <property type="match status" value="1"/>
</dbReference>
<dbReference type="GO" id="GO:0016787">
    <property type="term" value="F:hydrolase activity"/>
    <property type="evidence" value="ECO:0007669"/>
    <property type="project" value="InterPro"/>
</dbReference>
<feature type="domain" description="CheC-like protein" evidence="2">
    <location>
        <begin position="102"/>
        <end position="138"/>
    </location>
</feature>
<dbReference type="SUPFAM" id="SSF103039">
    <property type="entry name" value="CheC-like"/>
    <property type="match status" value="1"/>
</dbReference>
<dbReference type="RefSeq" id="WP_109876583.1">
    <property type="nucleotide sequence ID" value="NZ_AP026695.1"/>
</dbReference>
<dbReference type="InterPro" id="IPR038756">
    <property type="entry name" value="CheX-like"/>
</dbReference>
<reference evidence="3 4" key="1">
    <citation type="submission" date="2018-05" db="EMBL/GenBank/DDBJ databases">
        <title>genome sequencing of Nitrosopumilus sp. NM25.</title>
        <authorList>
            <person name="Mori K."/>
            <person name="Nakagawa T."/>
        </authorList>
    </citation>
    <scope>NUCLEOTIDE SEQUENCE [LARGE SCALE GENOMIC DNA]</scope>
    <source>
        <strain evidence="3 4">NM25</strain>
    </source>
</reference>
<dbReference type="Proteomes" id="UP000245829">
    <property type="component" value="Unassembled WGS sequence"/>
</dbReference>
<comment type="caution">
    <text evidence="3">The sequence shown here is derived from an EMBL/GenBank/DDBJ whole genome shotgun (WGS) entry which is preliminary data.</text>
</comment>
<evidence type="ECO:0000313" key="4">
    <source>
        <dbReference type="Proteomes" id="UP000245829"/>
    </source>
</evidence>
<dbReference type="GeneID" id="76208958"/>
<accession>A0A2S2KQJ0</accession>
<dbReference type="EMBL" id="BGKI01000004">
    <property type="protein sequence ID" value="GBH33926.1"/>
    <property type="molecule type" value="Genomic_DNA"/>
</dbReference>
<dbReference type="Gene3D" id="3.40.1550.10">
    <property type="entry name" value="CheC-like"/>
    <property type="match status" value="1"/>
</dbReference>
<keyword evidence="1" id="KW-0145">Chemotaxis</keyword>
<protein>
    <recommendedName>
        <fullName evidence="2">CheC-like protein domain-containing protein</fullName>
    </recommendedName>
</protein>
<dbReference type="OrthoDB" id="182374at2157"/>
<evidence type="ECO:0000313" key="3">
    <source>
        <dbReference type="EMBL" id="GBH33926.1"/>
    </source>
</evidence>
<name>A0A2S2KQJ0_9ARCH</name>
<dbReference type="PANTHER" id="PTHR39452:SF1">
    <property type="entry name" value="CHEY-P PHOSPHATASE CHEX"/>
    <property type="match status" value="1"/>
</dbReference>
<keyword evidence="4" id="KW-1185">Reference proteome</keyword>
<evidence type="ECO:0000256" key="1">
    <source>
        <dbReference type="ARBA" id="ARBA00022500"/>
    </source>
</evidence>
<dbReference type="AlphaFoldDB" id="A0A2S2KQJ0"/>
<evidence type="ECO:0000259" key="2">
    <source>
        <dbReference type="Pfam" id="PF04509"/>
    </source>
</evidence>
<dbReference type="InterPro" id="IPR028976">
    <property type="entry name" value="CheC-like_sf"/>
</dbReference>
<dbReference type="GO" id="GO:0006935">
    <property type="term" value="P:chemotaxis"/>
    <property type="evidence" value="ECO:0007669"/>
    <property type="project" value="UniProtKB-KW"/>
</dbReference>